<dbReference type="Proteomes" id="UP001295794">
    <property type="component" value="Unassembled WGS sequence"/>
</dbReference>
<accession>A0AAD2I0I3</accession>
<sequence length="305" mass="33583">MQGTLSGVLGAGLDLIPLQAQRALLAAQTGVHATGVAHLTALLIAPPHASLARPAVAALGARVLGVWDAHDLVVRIIPVRVDKGLRPELPALLQIQPARVAQRPLCRRVPPPERRRRRRAVRAHLLLVPRAARARPPPRCHQRGRRGIGERGWEEVAGRGGRGRGGCRGRVRRRRGVRRVGTAVRTMQRRAIPLVRGEMRVVPQRGGGDSLVACSSPGLVVCITSVRQIRDIMAPRTRRRRVIHGNQPAQIDARRLLRGREHIGDERGERWQRAVDVRVGVVRRRGWGGGCWATVHAVVRVRAVM</sequence>
<comment type="caution">
    <text evidence="1">The sequence shown here is derived from an EMBL/GenBank/DDBJ whole genome shotgun (WGS) entry which is preliminary data.</text>
</comment>
<reference evidence="1" key="1">
    <citation type="submission" date="2023-11" db="EMBL/GenBank/DDBJ databases">
        <authorList>
            <person name="De Vega J J."/>
            <person name="De Vega J J."/>
        </authorList>
    </citation>
    <scope>NUCLEOTIDE SEQUENCE</scope>
</reference>
<organism evidence="1 2">
    <name type="scientific">Mycena citricolor</name>
    <dbReference type="NCBI Taxonomy" id="2018698"/>
    <lineage>
        <taxon>Eukaryota</taxon>
        <taxon>Fungi</taxon>
        <taxon>Dikarya</taxon>
        <taxon>Basidiomycota</taxon>
        <taxon>Agaricomycotina</taxon>
        <taxon>Agaricomycetes</taxon>
        <taxon>Agaricomycetidae</taxon>
        <taxon>Agaricales</taxon>
        <taxon>Marasmiineae</taxon>
        <taxon>Mycenaceae</taxon>
        <taxon>Mycena</taxon>
    </lineage>
</organism>
<evidence type="ECO:0000313" key="1">
    <source>
        <dbReference type="EMBL" id="CAK5284839.1"/>
    </source>
</evidence>
<dbReference type="AlphaFoldDB" id="A0AAD2I0I3"/>
<evidence type="ECO:0000313" key="2">
    <source>
        <dbReference type="Proteomes" id="UP001295794"/>
    </source>
</evidence>
<name>A0AAD2I0I3_9AGAR</name>
<dbReference type="EMBL" id="CAVNYO010000481">
    <property type="protein sequence ID" value="CAK5284839.1"/>
    <property type="molecule type" value="Genomic_DNA"/>
</dbReference>
<protein>
    <submittedName>
        <fullName evidence="1">Uncharacterized protein</fullName>
    </submittedName>
</protein>
<proteinExistence type="predicted"/>
<keyword evidence="2" id="KW-1185">Reference proteome</keyword>
<gene>
    <name evidence="1" type="ORF">MYCIT1_LOCUS38318</name>
</gene>